<proteinExistence type="predicted"/>
<evidence type="ECO:0000313" key="2">
    <source>
        <dbReference type="Proteomes" id="UP001148018"/>
    </source>
</evidence>
<gene>
    <name evidence="1" type="ORF">NHX12_022266</name>
</gene>
<evidence type="ECO:0000313" key="1">
    <source>
        <dbReference type="EMBL" id="KAJ3610172.1"/>
    </source>
</evidence>
<protein>
    <submittedName>
        <fullName evidence="1">Uncharacterized protein</fullName>
    </submittedName>
</protein>
<dbReference type="Proteomes" id="UP001148018">
    <property type="component" value="Unassembled WGS sequence"/>
</dbReference>
<reference evidence="1" key="1">
    <citation type="submission" date="2022-07" db="EMBL/GenBank/DDBJ databases">
        <title>Chromosome-level genome of Muraenolepis orangiensis.</title>
        <authorList>
            <person name="Kim J."/>
        </authorList>
    </citation>
    <scope>NUCLEOTIDE SEQUENCE</scope>
    <source>
        <strain evidence="1">KU_S4_2022</strain>
        <tissue evidence="1">Muscle</tissue>
    </source>
</reference>
<organism evidence="1 2">
    <name type="scientific">Muraenolepis orangiensis</name>
    <name type="common">Patagonian moray cod</name>
    <dbReference type="NCBI Taxonomy" id="630683"/>
    <lineage>
        <taxon>Eukaryota</taxon>
        <taxon>Metazoa</taxon>
        <taxon>Chordata</taxon>
        <taxon>Craniata</taxon>
        <taxon>Vertebrata</taxon>
        <taxon>Euteleostomi</taxon>
        <taxon>Actinopterygii</taxon>
        <taxon>Neopterygii</taxon>
        <taxon>Teleostei</taxon>
        <taxon>Neoteleostei</taxon>
        <taxon>Acanthomorphata</taxon>
        <taxon>Zeiogadaria</taxon>
        <taxon>Gadariae</taxon>
        <taxon>Gadiformes</taxon>
        <taxon>Muraenolepidoidei</taxon>
        <taxon>Muraenolepididae</taxon>
        <taxon>Muraenolepis</taxon>
    </lineage>
</organism>
<keyword evidence="2" id="KW-1185">Reference proteome</keyword>
<dbReference type="AlphaFoldDB" id="A0A9Q0ET80"/>
<comment type="caution">
    <text evidence="1">The sequence shown here is derived from an EMBL/GenBank/DDBJ whole genome shotgun (WGS) entry which is preliminary data.</text>
</comment>
<accession>A0A9Q0ET80</accession>
<name>A0A9Q0ET80_9TELE</name>
<dbReference type="EMBL" id="JANIIK010000038">
    <property type="protein sequence ID" value="KAJ3610172.1"/>
    <property type="molecule type" value="Genomic_DNA"/>
</dbReference>
<sequence length="80" mass="8812">MDISHIAYIITLLSRRSLDGSHIAYIITLLSRRSLDGFHIAYIITLLSQRSLAISCIACSGQALDSFRGSSLHVESYLEG</sequence>